<evidence type="ECO:0000313" key="2">
    <source>
        <dbReference type="EMBL" id="MBL4936449.1"/>
    </source>
</evidence>
<protein>
    <submittedName>
        <fullName evidence="2">Uncharacterized protein</fullName>
    </submittedName>
</protein>
<name>A0ABS1TAS3_9CLOT</name>
<keyword evidence="1" id="KW-1133">Transmembrane helix</keyword>
<keyword evidence="1" id="KW-0812">Transmembrane</keyword>
<reference evidence="2 3" key="1">
    <citation type="submission" date="2021-01" db="EMBL/GenBank/DDBJ databases">
        <title>Genome public.</title>
        <authorList>
            <person name="Liu C."/>
            <person name="Sun Q."/>
        </authorList>
    </citation>
    <scope>NUCLEOTIDE SEQUENCE [LARGE SCALE GENOMIC DNA]</scope>
    <source>
        <strain evidence="2 3">YIM B02515</strain>
    </source>
</reference>
<dbReference type="Proteomes" id="UP000632377">
    <property type="component" value="Unassembled WGS sequence"/>
</dbReference>
<feature type="transmembrane region" description="Helical" evidence="1">
    <location>
        <begin position="6"/>
        <end position="22"/>
    </location>
</feature>
<accession>A0ABS1TAS3</accession>
<evidence type="ECO:0000256" key="1">
    <source>
        <dbReference type="SAM" id="Phobius"/>
    </source>
</evidence>
<dbReference type="RefSeq" id="WP_202749194.1">
    <property type="nucleotide sequence ID" value="NZ_JAESWC010000004.1"/>
</dbReference>
<organism evidence="2 3">
    <name type="scientific">Clostridium rhizosphaerae</name>
    <dbReference type="NCBI Taxonomy" id="2803861"/>
    <lineage>
        <taxon>Bacteria</taxon>
        <taxon>Bacillati</taxon>
        <taxon>Bacillota</taxon>
        <taxon>Clostridia</taxon>
        <taxon>Eubacteriales</taxon>
        <taxon>Clostridiaceae</taxon>
        <taxon>Clostridium</taxon>
    </lineage>
</organism>
<gene>
    <name evidence="2" type="ORF">JK636_11830</name>
</gene>
<comment type="caution">
    <text evidence="2">The sequence shown here is derived from an EMBL/GenBank/DDBJ whole genome shotgun (WGS) entry which is preliminary data.</text>
</comment>
<sequence>MIKAVPVILIYVFLYFIELSELKRKKQKKQMIVFFLTMLIPLVLSISIVIGVNMPTISSITRKLIPPIIKQN</sequence>
<feature type="transmembrane region" description="Helical" evidence="1">
    <location>
        <begin position="34"/>
        <end position="54"/>
    </location>
</feature>
<dbReference type="EMBL" id="JAESWC010000004">
    <property type="protein sequence ID" value="MBL4936449.1"/>
    <property type="molecule type" value="Genomic_DNA"/>
</dbReference>
<proteinExistence type="predicted"/>
<keyword evidence="3" id="KW-1185">Reference proteome</keyword>
<keyword evidence="1" id="KW-0472">Membrane</keyword>
<evidence type="ECO:0000313" key="3">
    <source>
        <dbReference type="Proteomes" id="UP000632377"/>
    </source>
</evidence>